<organism evidence="6">
    <name type="scientific">Streptomyces sp. F2</name>
    <dbReference type="NCBI Taxonomy" id="317660"/>
    <lineage>
        <taxon>Bacteria</taxon>
        <taxon>Bacillati</taxon>
        <taxon>Actinomycetota</taxon>
        <taxon>Actinomycetes</taxon>
        <taxon>Kitasatosporales</taxon>
        <taxon>Streptomycetaceae</taxon>
        <taxon>Streptomyces</taxon>
    </lineage>
</organism>
<geneLocation type="plasmid" evidence="6">
    <name>pFRL4</name>
</geneLocation>
<dbReference type="GO" id="GO:0003676">
    <property type="term" value="F:nucleic acid binding"/>
    <property type="evidence" value="ECO:0007669"/>
    <property type="project" value="InterPro"/>
</dbReference>
<evidence type="ECO:0000256" key="2">
    <source>
        <dbReference type="ARBA" id="ARBA00022490"/>
    </source>
</evidence>
<dbReference type="EMBL" id="KF602049">
    <property type="protein sequence ID" value="AHE39615.1"/>
    <property type="molecule type" value="Genomic_DNA"/>
</dbReference>
<name>V9Z252_9ACTN</name>
<evidence type="ECO:0000313" key="6">
    <source>
        <dbReference type="EMBL" id="AHE39615.1"/>
    </source>
</evidence>
<dbReference type="Pfam" id="PF00313">
    <property type="entry name" value="CSD"/>
    <property type="match status" value="1"/>
</dbReference>
<feature type="region of interest" description="Disordered" evidence="4">
    <location>
        <begin position="1"/>
        <end position="24"/>
    </location>
</feature>
<dbReference type="SUPFAM" id="SSF50249">
    <property type="entry name" value="Nucleic acid-binding proteins"/>
    <property type="match status" value="1"/>
</dbReference>
<dbReference type="InterPro" id="IPR050181">
    <property type="entry name" value="Cold_shock_domain"/>
</dbReference>
<feature type="domain" description="CSD" evidence="5">
    <location>
        <begin position="26"/>
        <end position="91"/>
    </location>
</feature>
<reference evidence="6" key="1">
    <citation type="submission" date="2013-09" db="EMBL/GenBank/DDBJ databases">
        <title>Complete nucleotide sequence of Streptomyces linear plasmid pFRL4.</title>
        <authorList>
            <person name="Chen Z."/>
            <person name="Fang P."/>
            <person name="Qin Z."/>
        </authorList>
    </citation>
    <scope>NUCLEOTIDE SEQUENCE</scope>
    <source>
        <plasmid evidence="6">pFRL4</plasmid>
    </source>
</reference>
<dbReference type="FunFam" id="2.40.50.140:FF:000006">
    <property type="entry name" value="Cold shock protein CspC"/>
    <property type="match status" value="1"/>
</dbReference>
<keyword evidence="2" id="KW-0963">Cytoplasm</keyword>
<keyword evidence="6" id="KW-0614">Plasmid</keyword>
<evidence type="ECO:0000256" key="4">
    <source>
        <dbReference type="SAM" id="MobiDB-lite"/>
    </source>
</evidence>
<dbReference type="PROSITE" id="PS00352">
    <property type="entry name" value="CSD_1"/>
    <property type="match status" value="1"/>
</dbReference>
<evidence type="ECO:0000259" key="5">
    <source>
        <dbReference type="PROSITE" id="PS51857"/>
    </source>
</evidence>
<gene>
    <name evidence="6" type="ORF">pFRL4_382</name>
</gene>
<protein>
    <submittedName>
        <fullName evidence="6">Cold shock protein</fullName>
    </submittedName>
</protein>
<dbReference type="SMART" id="SM00357">
    <property type="entry name" value="CSP"/>
    <property type="match status" value="1"/>
</dbReference>
<dbReference type="GO" id="GO:0005737">
    <property type="term" value="C:cytoplasm"/>
    <property type="evidence" value="ECO:0007669"/>
    <property type="project" value="UniProtKB-SubCell"/>
</dbReference>
<dbReference type="InterPro" id="IPR002059">
    <property type="entry name" value="CSP_DNA-bd"/>
</dbReference>
<dbReference type="InterPro" id="IPR012340">
    <property type="entry name" value="NA-bd_OB-fold"/>
</dbReference>
<dbReference type="PROSITE" id="PS51857">
    <property type="entry name" value="CSD_2"/>
    <property type="match status" value="1"/>
</dbReference>
<accession>V9Z252</accession>
<comment type="subcellular location">
    <subcellularLocation>
        <location evidence="1 3">Cytoplasm</location>
    </subcellularLocation>
</comment>
<dbReference type="CDD" id="cd04458">
    <property type="entry name" value="CSP_CDS"/>
    <property type="match status" value="1"/>
</dbReference>
<dbReference type="Gene3D" id="6.20.370.130">
    <property type="match status" value="1"/>
</dbReference>
<sequence>MPSDDGEHHPQTNRANTRQLSKDTRMASGTVKWFNAEKGFGFISQDGGGPDVFAHYSNISGNGYRELVEGEQVTFDVTQGQKGPQAENIVRRG</sequence>
<dbReference type="InterPro" id="IPR011129">
    <property type="entry name" value="CSD"/>
</dbReference>
<evidence type="ECO:0000256" key="1">
    <source>
        <dbReference type="ARBA" id="ARBA00004496"/>
    </source>
</evidence>
<evidence type="ECO:0000256" key="3">
    <source>
        <dbReference type="RuleBase" id="RU000408"/>
    </source>
</evidence>
<dbReference type="PRINTS" id="PR00050">
    <property type="entry name" value="COLDSHOCK"/>
</dbReference>
<feature type="compositionally biased region" description="Basic and acidic residues" evidence="4">
    <location>
        <begin position="1"/>
        <end position="10"/>
    </location>
</feature>
<dbReference type="InterPro" id="IPR019844">
    <property type="entry name" value="CSD_CS"/>
</dbReference>
<proteinExistence type="predicted"/>
<dbReference type="AlphaFoldDB" id="V9Z252"/>
<dbReference type="Gene3D" id="2.40.50.140">
    <property type="entry name" value="Nucleic acid-binding proteins"/>
    <property type="match status" value="1"/>
</dbReference>
<dbReference type="PANTHER" id="PTHR11544">
    <property type="entry name" value="COLD SHOCK DOMAIN CONTAINING PROTEINS"/>
    <property type="match status" value="1"/>
</dbReference>